<dbReference type="GO" id="GO:0005524">
    <property type="term" value="F:ATP binding"/>
    <property type="evidence" value="ECO:0007669"/>
    <property type="project" value="UniProtKB-UniRule"/>
</dbReference>
<evidence type="ECO:0000256" key="1">
    <source>
        <dbReference type="ARBA" id="ARBA00004167"/>
    </source>
</evidence>
<evidence type="ECO:0000256" key="6">
    <source>
        <dbReference type="ARBA" id="ARBA00022729"/>
    </source>
</evidence>
<comment type="catalytic activity">
    <reaction evidence="14">
        <text>L-seryl-[protein] + ATP = O-phospho-L-seryl-[protein] + ADP + H(+)</text>
        <dbReference type="Rhea" id="RHEA:17989"/>
        <dbReference type="Rhea" id="RHEA-COMP:9863"/>
        <dbReference type="Rhea" id="RHEA-COMP:11604"/>
        <dbReference type="ChEBI" id="CHEBI:15378"/>
        <dbReference type="ChEBI" id="CHEBI:29999"/>
        <dbReference type="ChEBI" id="CHEBI:30616"/>
        <dbReference type="ChEBI" id="CHEBI:83421"/>
        <dbReference type="ChEBI" id="CHEBI:456216"/>
        <dbReference type="EC" id="2.7.11.1"/>
    </reaction>
</comment>
<keyword evidence="4" id="KW-0808">Transferase</keyword>
<dbReference type="Pfam" id="PF13947">
    <property type="entry name" value="GUB_WAK_bind"/>
    <property type="match status" value="1"/>
</dbReference>
<keyword evidence="11 17" id="KW-0472">Membrane</keyword>
<evidence type="ECO:0000256" key="8">
    <source>
        <dbReference type="ARBA" id="ARBA00022777"/>
    </source>
</evidence>
<keyword evidence="20" id="KW-1185">Reference proteome</keyword>
<gene>
    <name evidence="19" type="ORF">CCAM_LOCUS23221</name>
</gene>
<keyword evidence="9 15" id="KW-0067">ATP-binding</keyword>
<dbReference type="InterPro" id="IPR011009">
    <property type="entry name" value="Kinase-like_dom_sf"/>
</dbReference>
<evidence type="ECO:0000256" key="11">
    <source>
        <dbReference type="ARBA" id="ARBA00023136"/>
    </source>
</evidence>
<evidence type="ECO:0000313" key="20">
    <source>
        <dbReference type="Proteomes" id="UP000595140"/>
    </source>
</evidence>
<keyword evidence="8" id="KW-0418">Kinase</keyword>
<dbReference type="OrthoDB" id="4062651at2759"/>
<dbReference type="PANTHER" id="PTHR46008:SF2">
    <property type="entry name" value="LEAF RUST 10 DISEASE-RESISTANCE LOCUS RECEPTOR-LIKE PROTEIN KINASE-LIKE 1.4"/>
    <property type="match status" value="1"/>
</dbReference>
<dbReference type="Proteomes" id="UP000595140">
    <property type="component" value="Unassembled WGS sequence"/>
</dbReference>
<dbReference type="InterPro" id="IPR008271">
    <property type="entry name" value="Ser/Thr_kinase_AS"/>
</dbReference>
<dbReference type="Pfam" id="PF14380">
    <property type="entry name" value="WAK_assoc"/>
    <property type="match status" value="1"/>
</dbReference>
<evidence type="ECO:0000256" key="10">
    <source>
        <dbReference type="ARBA" id="ARBA00022989"/>
    </source>
</evidence>
<evidence type="ECO:0000256" key="13">
    <source>
        <dbReference type="ARBA" id="ARBA00047899"/>
    </source>
</evidence>
<evidence type="ECO:0000256" key="12">
    <source>
        <dbReference type="ARBA" id="ARBA00023180"/>
    </source>
</evidence>
<dbReference type="Gene3D" id="1.10.510.10">
    <property type="entry name" value="Transferase(Phosphotransferase) domain 1"/>
    <property type="match status" value="1"/>
</dbReference>
<comment type="catalytic activity">
    <reaction evidence="13">
        <text>L-threonyl-[protein] + ATP = O-phospho-L-threonyl-[protein] + ADP + H(+)</text>
        <dbReference type="Rhea" id="RHEA:46608"/>
        <dbReference type="Rhea" id="RHEA-COMP:11060"/>
        <dbReference type="Rhea" id="RHEA-COMP:11605"/>
        <dbReference type="ChEBI" id="CHEBI:15378"/>
        <dbReference type="ChEBI" id="CHEBI:30013"/>
        <dbReference type="ChEBI" id="CHEBI:30616"/>
        <dbReference type="ChEBI" id="CHEBI:61977"/>
        <dbReference type="ChEBI" id="CHEBI:456216"/>
        <dbReference type="EC" id="2.7.11.1"/>
    </reaction>
</comment>
<evidence type="ECO:0000256" key="17">
    <source>
        <dbReference type="SAM" id="Phobius"/>
    </source>
</evidence>
<feature type="region of interest" description="Disordered" evidence="16">
    <location>
        <begin position="1108"/>
        <end position="1144"/>
    </location>
</feature>
<evidence type="ECO:0000256" key="16">
    <source>
        <dbReference type="SAM" id="MobiDB-lite"/>
    </source>
</evidence>
<dbReference type="GO" id="GO:0030247">
    <property type="term" value="F:polysaccharide binding"/>
    <property type="evidence" value="ECO:0007669"/>
    <property type="project" value="InterPro"/>
</dbReference>
<evidence type="ECO:0000256" key="3">
    <source>
        <dbReference type="ARBA" id="ARBA00022527"/>
    </source>
</evidence>
<dbReference type="Pfam" id="PF07714">
    <property type="entry name" value="PK_Tyr_Ser-Thr"/>
    <property type="match status" value="1"/>
</dbReference>
<dbReference type="GO" id="GO:0004674">
    <property type="term" value="F:protein serine/threonine kinase activity"/>
    <property type="evidence" value="ECO:0007669"/>
    <property type="project" value="UniProtKB-KW"/>
</dbReference>
<dbReference type="InterPro" id="IPR001245">
    <property type="entry name" value="Ser-Thr/Tyr_kinase_cat_dom"/>
</dbReference>
<organism evidence="19 20">
    <name type="scientific">Cuscuta campestris</name>
    <dbReference type="NCBI Taxonomy" id="132261"/>
    <lineage>
        <taxon>Eukaryota</taxon>
        <taxon>Viridiplantae</taxon>
        <taxon>Streptophyta</taxon>
        <taxon>Embryophyta</taxon>
        <taxon>Tracheophyta</taxon>
        <taxon>Spermatophyta</taxon>
        <taxon>Magnoliopsida</taxon>
        <taxon>eudicotyledons</taxon>
        <taxon>Gunneridae</taxon>
        <taxon>Pentapetalae</taxon>
        <taxon>asterids</taxon>
        <taxon>lamiids</taxon>
        <taxon>Solanales</taxon>
        <taxon>Convolvulaceae</taxon>
        <taxon>Cuscuteae</taxon>
        <taxon>Cuscuta</taxon>
        <taxon>Cuscuta subgen. Grammica</taxon>
        <taxon>Cuscuta sect. Cleistogrammica</taxon>
    </lineage>
</organism>
<evidence type="ECO:0000256" key="7">
    <source>
        <dbReference type="ARBA" id="ARBA00022741"/>
    </source>
</evidence>
<dbReference type="PROSITE" id="PS00108">
    <property type="entry name" value="PROTEIN_KINASE_ST"/>
    <property type="match status" value="1"/>
</dbReference>
<keyword evidence="7 15" id="KW-0547">Nucleotide-binding</keyword>
<keyword evidence="3" id="KW-0723">Serine/threonine-protein kinase</keyword>
<dbReference type="Pfam" id="PF22936">
    <property type="entry name" value="Pol_BBD"/>
    <property type="match status" value="1"/>
</dbReference>
<evidence type="ECO:0000256" key="9">
    <source>
        <dbReference type="ARBA" id="ARBA00022840"/>
    </source>
</evidence>
<evidence type="ECO:0000313" key="19">
    <source>
        <dbReference type="EMBL" id="VFQ81445.1"/>
    </source>
</evidence>
<feature type="compositionally biased region" description="Polar residues" evidence="16">
    <location>
        <begin position="1123"/>
        <end position="1141"/>
    </location>
</feature>
<dbReference type="InterPro" id="IPR025287">
    <property type="entry name" value="WAK_GUB"/>
</dbReference>
<comment type="subcellular location">
    <subcellularLocation>
        <location evidence="1">Membrane</location>
        <topology evidence="1">Single-pass membrane protein</topology>
    </subcellularLocation>
</comment>
<keyword evidence="6" id="KW-0732">Signal</keyword>
<protein>
    <recommendedName>
        <fullName evidence="2">non-specific serine/threonine protein kinase</fullName>
        <ecNumber evidence="2">2.7.11.1</ecNumber>
    </recommendedName>
</protein>
<dbReference type="Gene3D" id="3.30.200.20">
    <property type="entry name" value="Phosphorylase Kinase, domain 1"/>
    <property type="match status" value="1"/>
</dbReference>
<dbReference type="PROSITE" id="PS00107">
    <property type="entry name" value="PROTEIN_KINASE_ATP"/>
    <property type="match status" value="1"/>
</dbReference>
<evidence type="ECO:0000256" key="2">
    <source>
        <dbReference type="ARBA" id="ARBA00012513"/>
    </source>
</evidence>
<feature type="binding site" evidence="15">
    <location>
        <position position="858"/>
    </location>
    <ligand>
        <name>ATP</name>
        <dbReference type="ChEBI" id="CHEBI:30616"/>
    </ligand>
</feature>
<evidence type="ECO:0000256" key="15">
    <source>
        <dbReference type="PROSITE-ProRule" id="PRU10141"/>
    </source>
</evidence>
<keyword evidence="10 17" id="KW-1133">Transmembrane helix</keyword>
<evidence type="ECO:0000256" key="4">
    <source>
        <dbReference type="ARBA" id="ARBA00022679"/>
    </source>
</evidence>
<dbReference type="GO" id="GO:0005886">
    <property type="term" value="C:plasma membrane"/>
    <property type="evidence" value="ECO:0007669"/>
    <property type="project" value="UniProtKB-ARBA"/>
</dbReference>
<sequence length="1172" mass="131204">MAENEEQTYRKPDPNSPNYAQWERCDNMVFSWILHSIQPDLAEAFLYASSSEELWKELEERFGSQNIGSEMASYANNDGRDYQAFFAGKGGFQKQAPYNKFDAKRGKRCDYCKENGHLKEQCFKLIGYPEWFKGNKGKKGQNTHGGNKFAGNTMIQDGFLETPLDDTQNHNGEQNFQMNTAFLKGLAQEMMKVLNEKSNSSSDSISLNTYAYFAGKCLSMASSVLNLSEVEACCAHSGNEVNWIIDTGASDHMTPFEHIFCETYTLKSPVKVTLPDGHHKTVHKAGNVVITPNLILTGVLHVPDFKFSLISVSKLIDTHGLHMVFLPDKCLFQDLLTKQTMATGLRSTGLYKLKGRKNKEPDVPLPIITIDDCEYESVPDNTPISSSEQLQHDHLPTDEDTLVRMSDDSVEGSTSRTNVDCNDSTKAQDENMIRRSTRIKATPVWMKDFIQPKPKQYLQHTKDSSQSFSLYASAKALGCPIYHKMKQENFRIFILSLNLCIFSLLLLLQNSCAADVQYEACEPKRCHHGPTIRYPFYLQDQQKSYCGFPQFKISCHVLQGYPILCLSGIAYVVEDISYESSLIRVYNEATRGSGATCLREIRNLATPAKSAGLRLFSNSSIRFLSNCSEPLSGGLQKYRFRCNEGNRTKWGLVLFNDSNFLSSALEQCRENVVVPVERGKGNDRLRSNGVVDYETLLRKGFELKWRVSSCNECEQSGGRCGFNASTIKFKCFCPDRPHSARCRHEPVAGKSKTKIIIIAVLGAVIMILTLSLVVILVLRRRKNAVWGSSRFIPHNTSSTLSKKLDLEQDSKYFGIQVFSYSELEEATNSFDSSKELGDGGFGTVYYGKLGDGREVAVKRLYEHNSKRMEQFRNEIEILTGLRHPNLVTLYGCTSRCSRELLLVYEYIPNGTVSDHLHGERAKDGSLTWPIRMNIAVEAASALAYLHASGIIHRDVKTSNILLHENFCVKVADFGLSRHCPTGATHVSTAPQGTPGYVDPEYHEFYHLTDKSDIYSFGVVLIELISSMPAVDISRHRHEINLSNLAMNRIIRHAFHELIDPSMGFETDAEIMRMTTSVAELAFRCLQSEKDMRPAMTDVLETLKEIQGSELKNTVEQETDNKNDSVSGGSTKVPSPPGSNGASLPLLKLSVSPISVTDSWVVSSSTTSSSNSE</sequence>
<dbReference type="InterPro" id="IPR017441">
    <property type="entry name" value="Protein_kinase_ATP_BS"/>
</dbReference>
<evidence type="ECO:0000256" key="5">
    <source>
        <dbReference type="ARBA" id="ARBA00022692"/>
    </source>
</evidence>
<keyword evidence="5 17" id="KW-0812">Transmembrane</keyword>
<dbReference type="FunFam" id="1.10.510.10:FF:000161">
    <property type="entry name" value="Wall-associated receptor kinase-like 20"/>
    <property type="match status" value="1"/>
</dbReference>
<feature type="domain" description="Protein kinase" evidence="18">
    <location>
        <begin position="830"/>
        <end position="1105"/>
    </location>
</feature>
<dbReference type="AlphaFoldDB" id="A0A484LYH3"/>
<keyword evidence="12" id="KW-0325">Glycoprotein</keyword>
<evidence type="ECO:0000256" key="14">
    <source>
        <dbReference type="ARBA" id="ARBA00048679"/>
    </source>
</evidence>
<dbReference type="SUPFAM" id="SSF56112">
    <property type="entry name" value="Protein kinase-like (PK-like)"/>
    <property type="match status" value="1"/>
</dbReference>
<feature type="compositionally biased region" description="Basic and acidic residues" evidence="16">
    <location>
        <begin position="1112"/>
        <end position="1122"/>
    </location>
</feature>
<dbReference type="EMBL" id="OOIL02002239">
    <property type="protein sequence ID" value="VFQ81445.1"/>
    <property type="molecule type" value="Genomic_DNA"/>
</dbReference>
<dbReference type="InterPro" id="IPR032872">
    <property type="entry name" value="WAK_assoc_C"/>
</dbReference>
<accession>A0A484LYH3</accession>
<dbReference type="InterPro" id="IPR000719">
    <property type="entry name" value="Prot_kinase_dom"/>
</dbReference>
<reference evidence="19 20" key="1">
    <citation type="submission" date="2018-04" db="EMBL/GenBank/DDBJ databases">
        <authorList>
            <person name="Vogel A."/>
        </authorList>
    </citation>
    <scope>NUCLEOTIDE SEQUENCE [LARGE SCALE GENOMIC DNA]</scope>
</reference>
<dbReference type="InterPro" id="IPR054722">
    <property type="entry name" value="PolX-like_BBD"/>
</dbReference>
<feature type="transmembrane region" description="Helical" evidence="17">
    <location>
        <begin position="755"/>
        <end position="778"/>
    </location>
</feature>
<evidence type="ECO:0000259" key="18">
    <source>
        <dbReference type="PROSITE" id="PS50011"/>
    </source>
</evidence>
<dbReference type="PROSITE" id="PS50011">
    <property type="entry name" value="PROTEIN_KINASE_DOM"/>
    <property type="match status" value="1"/>
</dbReference>
<name>A0A484LYH3_9ASTE</name>
<proteinExistence type="predicted"/>
<dbReference type="PANTHER" id="PTHR46008">
    <property type="entry name" value="LEAF RUST 10 DISEASE-RESISTANCE LOCUS RECEPTOR-LIKE PROTEIN KINASE-LIKE 1.4"/>
    <property type="match status" value="1"/>
</dbReference>
<dbReference type="EC" id="2.7.11.1" evidence="2"/>
<dbReference type="SMART" id="SM00220">
    <property type="entry name" value="S_TKc"/>
    <property type="match status" value="1"/>
</dbReference>